<dbReference type="RefSeq" id="WP_264327703.1">
    <property type="nucleotide sequence ID" value="NZ_JADEXQ010000132.1"/>
</dbReference>
<dbReference type="InterPro" id="IPR029787">
    <property type="entry name" value="Nucleotide_cyclase"/>
</dbReference>
<feature type="domain" description="GGDEF" evidence="3">
    <location>
        <begin position="452"/>
        <end position="585"/>
    </location>
</feature>
<comment type="caution">
    <text evidence="4">The sequence shown here is derived from an EMBL/GenBank/DDBJ whole genome shotgun (WGS) entry which is preliminary data.</text>
</comment>
<evidence type="ECO:0000313" key="5">
    <source>
        <dbReference type="Proteomes" id="UP000625316"/>
    </source>
</evidence>
<dbReference type="InterPro" id="IPR001633">
    <property type="entry name" value="EAL_dom"/>
</dbReference>
<protein>
    <submittedName>
        <fullName evidence="4">EAL domain-containing protein</fullName>
    </submittedName>
</protein>
<dbReference type="GO" id="GO:0071111">
    <property type="term" value="F:cyclic-guanylate-specific phosphodiesterase activity"/>
    <property type="evidence" value="ECO:0007669"/>
    <property type="project" value="InterPro"/>
</dbReference>
<dbReference type="NCBIfam" id="TIGR00254">
    <property type="entry name" value="GGDEF"/>
    <property type="match status" value="1"/>
</dbReference>
<dbReference type="Gene3D" id="3.30.70.270">
    <property type="match status" value="1"/>
</dbReference>
<organism evidence="4 5">
    <name type="scientific">Romeriopsis navalis LEGE 11480</name>
    <dbReference type="NCBI Taxonomy" id="2777977"/>
    <lineage>
        <taxon>Bacteria</taxon>
        <taxon>Bacillati</taxon>
        <taxon>Cyanobacteriota</taxon>
        <taxon>Cyanophyceae</taxon>
        <taxon>Leptolyngbyales</taxon>
        <taxon>Leptolyngbyaceae</taxon>
        <taxon>Romeriopsis</taxon>
        <taxon>Romeriopsis navalis</taxon>
    </lineage>
</organism>
<keyword evidence="1" id="KW-0472">Membrane</keyword>
<dbReference type="Pfam" id="PF00563">
    <property type="entry name" value="EAL"/>
    <property type="match status" value="1"/>
</dbReference>
<keyword evidence="1" id="KW-1133">Transmembrane helix</keyword>
<dbReference type="PROSITE" id="PS50887">
    <property type="entry name" value="GGDEF"/>
    <property type="match status" value="1"/>
</dbReference>
<dbReference type="InterPro" id="IPR050706">
    <property type="entry name" value="Cyclic-di-GMP_PDE-like"/>
</dbReference>
<dbReference type="SMART" id="SM00267">
    <property type="entry name" value="GGDEF"/>
    <property type="match status" value="1"/>
</dbReference>
<keyword evidence="1" id="KW-0812">Transmembrane</keyword>
<evidence type="ECO:0000313" key="4">
    <source>
        <dbReference type="EMBL" id="MBE9032885.1"/>
    </source>
</evidence>
<sequence>MITQLIQQIHAAAIRWSEDDGIQNSRVTFPNKLLRGGRSVLFGSTLTVGLLLGARQLSLLEPLEVSVFDRLTRMAPAPAVDQRLLIIGVTEQDLQKHGWPLSDATLAQLLQKLQSNQPRVVGLDLYRNIAQPPGQAKLTEQLRAANLIAITNVGSDPNAETVAPPPNIEDQRIGFNDLVLDPDGVVRRSLLFAETPEQEYYSFALRISLLYLAEEKPAFRYDATSMRIGKTEFRLLGKTSGGYQNLDARGYQTLLRYHGPNQLARQVSVAQVLSGEVKPEWIKDKVVLIGTTAPSIKDVFYTPYSASQTTEMMMPGIKIHGQIVSQILDSVAGKKSQYWFWSEPEKLLWLWSCSAVAGIFAWRFRHPATLAAVGLLSLGGIVGIGYGLFLQMGWIPLVEPVIGYGLTTLLVVAQRLFYSTYRDQLTGLLNRDAFLYQLRRSLKRRKAGQKNQDLAVVFLDLDQFKLINEGLGHATGDHLLISAAKRLRRALPKFSKLARVGGDEFAISLQHRTKDEITRVLDELQQIMAIPYHLEKQEVQLTVSAGLALTQAEYAHKPEDLLRDAHTAMYRAKSLGKSRYEVFATGMLKEAVERLQLESDIRQGIEAEEFLLYYQPIICLKTGRIAGFEALVRWQHHERGFMPPGLFIPLAEETGLIQPLGEWIFQQACHQAAQWQQQFPNYAALQMSINLSSSQFGQSNLIPILEQALKQAGLNGEAIKIEITESMVMGDVEAAIDLMLQIKSLGMKLSIDDFGTGYSSLSYLHRFPLDTLKVDRSFVSRMDESHEDSAIVQTIIALGQNMGMNIVAEGIEQDSQVQMLKALNCEYGQGYLFAKPLSSEAATDLLNQHPQW</sequence>
<evidence type="ECO:0000259" key="3">
    <source>
        <dbReference type="PROSITE" id="PS50887"/>
    </source>
</evidence>
<feature type="transmembrane region" description="Helical" evidence="1">
    <location>
        <begin position="370"/>
        <end position="389"/>
    </location>
</feature>
<dbReference type="SMART" id="SM01080">
    <property type="entry name" value="CHASE2"/>
    <property type="match status" value="1"/>
</dbReference>
<gene>
    <name evidence="4" type="ORF">IQ266_24415</name>
</gene>
<dbReference type="InterPro" id="IPR007890">
    <property type="entry name" value="CHASE2"/>
</dbReference>
<proteinExistence type="predicted"/>
<feature type="domain" description="EAL" evidence="2">
    <location>
        <begin position="594"/>
        <end position="850"/>
    </location>
</feature>
<dbReference type="InterPro" id="IPR000160">
    <property type="entry name" value="GGDEF_dom"/>
</dbReference>
<dbReference type="CDD" id="cd01948">
    <property type="entry name" value="EAL"/>
    <property type="match status" value="1"/>
</dbReference>
<dbReference type="AlphaFoldDB" id="A0A928Z758"/>
<dbReference type="Pfam" id="PF00990">
    <property type="entry name" value="GGDEF"/>
    <property type="match status" value="1"/>
</dbReference>
<dbReference type="Gene3D" id="3.20.20.450">
    <property type="entry name" value="EAL domain"/>
    <property type="match status" value="1"/>
</dbReference>
<feature type="transmembrane region" description="Helical" evidence="1">
    <location>
        <begin position="401"/>
        <end position="418"/>
    </location>
</feature>
<evidence type="ECO:0000256" key="1">
    <source>
        <dbReference type="SAM" id="Phobius"/>
    </source>
</evidence>
<keyword evidence="5" id="KW-1185">Reference proteome</keyword>
<dbReference type="InterPro" id="IPR035919">
    <property type="entry name" value="EAL_sf"/>
</dbReference>
<dbReference type="Proteomes" id="UP000625316">
    <property type="component" value="Unassembled WGS sequence"/>
</dbReference>
<dbReference type="Pfam" id="PF05226">
    <property type="entry name" value="CHASE2"/>
    <property type="match status" value="1"/>
</dbReference>
<dbReference type="InterPro" id="IPR043128">
    <property type="entry name" value="Rev_trsase/Diguanyl_cyclase"/>
</dbReference>
<accession>A0A928Z758</accession>
<evidence type="ECO:0000259" key="2">
    <source>
        <dbReference type="PROSITE" id="PS50883"/>
    </source>
</evidence>
<reference evidence="4" key="1">
    <citation type="submission" date="2020-10" db="EMBL/GenBank/DDBJ databases">
        <authorList>
            <person name="Castelo-Branco R."/>
            <person name="Eusebio N."/>
            <person name="Adriana R."/>
            <person name="Vieira A."/>
            <person name="Brugerolle De Fraissinette N."/>
            <person name="Rezende De Castro R."/>
            <person name="Schneider M.P."/>
            <person name="Vasconcelos V."/>
            <person name="Leao P.N."/>
        </authorList>
    </citation>
    <scope>NUCLEOTIDE SEQUENCE</scope>
    <source>
        <strain evidence="4">LEGE 11480</strain>
    </source>
</reference>
<name>A0A928Z758_9CYAN</name>
<dbReference type="PROSITE" id="PS50883">
    <property type="entry name" value="EAL"/>
    <property type="match status" value="1"/>
</dbReference>
<dbReference type="SUPFAM" id="SSF141868">
    <property type="entry name" value="EAL domain-like"/>
    <property type="match status" value="1"/>
</dbReference>
<dbReference type="FunFam" id="3.20.20.450:FF:000001">
    <property type="entry name" value="Cyclic di-GMP phosphodiesterase yahA"/>
    <property type="match status" value="1"/>
</dbReference>
<dbReference type="PANTHER" id="PTHR33121:SF70">
    <property type="entry name" value="SIGNALING PROTEIN YKOW"/>
    <property type="match status" value="1"/>
</dbReference>
<dbReference type="SUPFAM" id="SSF55073">
    <property type="entry name" value="Nucleotide cyclase"/>
    <property type="match status" value="1"/>
</dbReference>
<dbReference type="EMBL" id="JADEXQ010000132">
    <property type="protein sequence ID" value="MBE9032885.1"/>
    <property type="molecule type" value="Genomic_DNA"/>
</dbReference>
<dbReference type="PANTHER" id="PTHR33121">
    <property type="entry name" value="CYCLIC DI-GMP PHOSPHODIESTERASE PDEF"/>
    <property type="match status" value="1"/>
</dbReference>
<dbReference type="CDD" id="cd01949">
    <property type="entry name" value="GGDEF"/>
    <property type="match status" value="1"/>
</dbReference>
<dbReference type="SMART" id="SM00052">
    <property type="entry name" value="EAL"/>
    <property type="match status" value="1"/>
</dbReference>